<evidence type="ECO:0000313" key="2">
    <source>
        <dbReference type="Proteomes" id="UP001055811"/>
    </source>
</evidence>
<comment type="caution">
    <text evidence="1">The sequence shown here is derived from an EMBL/GenBank/DDBJ whole genome shotgun (WGS) entry which is preliminary data.</text>
</comment>
<accession>A0ACB9BLK1</accession>
<gene>
    <name evidence="1" type="ORF">L2E82_34070</name>
</gene>
<reference evidence="2" key="1">
    <citation type="journal article" date="2022" name="Mol. Ecol. Resour.">
        <title>The genomes of chicory, endive, great burdock and yacon provide insights into Asteraceae palaeo-polyploidization history and plant inulin production.</title>
        <authorList>
            <person name="Fan W."/>
            <person name="Wang S."/>
            <person name="Wang H."/>
            <person name="Wang A."/>
            <person name="Jiang F."/>
            <person name="Liu H."/>
            <person name="Zhao H."/>
            <person name="Xu D."/>
            <person name="Zhang Y."/>
        </authorList>
    </citation>
    <scope>NUCLEOTIDE SEQUENCE [LARGE SCALE GENOMIC DNA]</scope>
    <source>
        <strain evidence="2">cv. Punajuju</strain>
    </source>
</reference>
<keyword evidence="2" id="KW-1185">Reference proteome</keyword>
<organism evidence="1 2">
    <name type="scientific">Cichorium intybus</name>
    <name type="common">Chicory</name>
    <dbReference type="NCBI Taxonomy" id="13427"/>
    <lineage>
        <taxon>Eukaryota</taxon>
        <taxon>Viridiplantae</taxon>
        <taxon>Streptophyta</taxon>
        <taxon>Embryophyta</taxon>
        <taxon>Tracheophyta</taxon>
        <taxon>Spermatophyta</taxon>
        <taxon>Magnoliopsida</taxon>
        <taxon>eudicotyledons</taxon>
        <taxon>Gunneridae</taxon>
        <taxon>Pentapetalae</taxon>
        <taxon>asterids</taxon>
        <taxon>campanulids</taxon>
        <taxon>Asterales</taxon>
        <taxon>Asteraceae</taxon>
        <taxon>Cichorioideae</taxon>
        <taxon>Cichorieae</taxon>
        <taxon>Cichoriinae</taxon>
        <taxon>Cichorium</taxon>
    </lineage>
</organism>
<dbReference type="EMBL" id="CM042014">
    <property type="protein sequence ID" value="KAI3722891.1"/>
    <property type="molecule type" value="Genomic_DNA"/>
</dbReference>
<evidence type="ECO:0000313" key="1">
    <source>
        <dbReference type="EMBL" id="KAI3722891.1"/>
    </source>
</evidence>
<reference evidence="1 2" key="2">
    <citation type="journal article" date="2022" name="Mol. Ecol. Resour.">
        <title>The genomes of chicory, endive, great burdock and yacon provide insights into Asteraceae paleo-polyploidization history and plant inulin production.</title>
        <authorList>
            <person name="Fan W."/>
            <person name="Wang S."/>
            <person name="Wang H."/>
            <person name="Wang A."/>
            <person name="Jiang F."/>
            <person name="Liu H."/>
            <person name="Zhao H."/>
            <person name="Xu D."/>
            <person name="Zhang Y."/>
        </authorList>
    </citation>
    <scope>NUCLEOTIDE SEQUENCE [LARGE SCALE GENOMIC DNA]</scope>
    <source>
        <strain evidence="2">cv. Punajuju</strain>
        <tissue evidence="1">Leaves</tissue>
    </source>
</reference>
<name>A0ACB9BLK1_CICIN</name>
<dbReference type="Proteomes" id="UP001055811">
    <property type="component" value="Linkage Group LG06"/>
</dbReference>
<proteinExistence type="predicted"/>
<sequence>MADEAKAKGNTAFSAGNYTEAIRHFTDAISFAPTNQVLYSNQSAAYASLNQYFDALTDAKKTVDLKPDWSKGYSRLIMAASIPRYITHQRRIDVYEKGPGFATTDMAKQNKVRQIPVGEMFPARGWNRWRVTESDCLRREITVAAVDLSISFGLKKTV</sequence>
<protein>
    <submittedName>
        <fullName evidence="1">Uncharacterized protein</fullName>
    </submittedName>
</protein>